<sequence length="519" mass="60364">MDKKIDKFVPVLFQKLNTYENESEDTRFLKVKIWLMHTEENLNGSYFDKKVVEEAIPTLANTPILAYIEENSEDEVDFSDHRMVLTKEDGQFKIKYIGQAIGVIPEDNNAQFETRLCDDGIEREFLTVDGLVWTKWDDPVDIFNRDVFKAQSMELHDDYEGQFGEDGLFHFTKFSFFGACALGTEILPAMRSATIEAQFSYDNMFGEIQNKMEQFKLVFSKTDEGGNENVDEKLELLKKYSLTEEDLKVKEINLEEYSIEELDVKLQEIASVENKDFALVASQLKDEIRAELYKDYTEDEWGYKSRSYWYVDHTDGLVIAEDAKDNYRLIGLSYTVNNDVIEIDFDSKKRVKLAYETIEGESDLQFNLTSKDKVEYELNVKGKELESNFTTEKETAVNEIKDELDVLSGNFNKLEEEVTGLRQFKQEKLSAERLKEEQSLFESFSTELTEDEMKEVKEIASEFTLEQIEEKLFTLVGKKKANFSKQTKKEKSSSIKIEFEHKDEEVVPYGGILNKYIKN</sequence>
<gene>
    <name evidence="1" type="ORF">BAOM_3108</name>
</gene>
<evidence type="ECO:0000313" key="1">
    <source>
        <dbReference type="EMBL" id="AZV43717.1"/>
    </source>
</evidence>
<dbReference type="RefSeq" id="WP_257467352.1">
    <property type="nucleotide sequence ID" value="NZ_CP026095.1"/>
</dbReference>
<protein>
    <submittedName>
        <fullName evidence="1">Uncharacterized protein</fullName>
    </submittedName>
</protein>
<proteinExistence type="predicted"/>
<dbReference type="Proteomes" id="UP000283095">
    <property type="component" value="Chromosome"/>
</dbReference>
<evidence type="ECO:0000313" key="2">
    <source>
        <dbReference type="Proteomes" id="UP000283095"/>
    </source>
</evidence>
<dbReference type="EMBL" id="CP026095">
    <property type="protein sequence ID" value="AZV43717.1"/>
    <property type="molecule type" value="Genomic_DNA"/>
</dbReference>
<dbReference type="KEGG" id="pasa:BAOM_3108"/>
<accession>A0A3T0KTH2</accession>
<name>A0A3T0KTH2_9BACI</name>
<organism evidence="1 2">
    <name type="scientific">Peribacillus asahii</name>
    <dbReference type="NCBI Taxonomy" id="228899"/>
    <lineage>
        <taxon>Bacteria</taxon>
        <taxon>Bacillati</taxon>
        <taxon>Bacillota</taxon>
        <taxon>Bacilli</taxon>
        <taxon>Bacillales</taxon>
        <taxon>Bacillaceae</taxon>
        <taxon>Peribacillus</taxon>
    </lineage>
</organism>
<dbReference type="AlphaFoldDB" id="A0A3T0KTH2"/>
<reference evidence="1 2" key="1">
    <citation type="submission" date="2018-01" db="EMBL/GenBank/DDBJ databases">
        <title>Bacillus asahii Genome sequencing and assembly.</title>
        <authorList>
            <person name="Jiang H."/>
            <person name="Feng Y."/>
            <person name="Zhao F."/>
            <person name="Lin X."/>
        </authorList>
    </citation>
    <scope>NUCLEOTIDE SEQUENCE [LARGE SCALE GENOMIC DNA]</scope>
    <source>
        <strain evidence="1 2">OM18</strain>
    </source>
</reference>